<proteinExistence type="predicted"/>
<evidence type="ECO:0000313" key="4">
    <source>
        <dbReference type="Proteomes" id="UP000265540"/>
    </source>
</evidence>
<sequence length="131" mass="15002">MNEETQPQEKQNGINMQMPKTPADKSNLYWAIALLAMALFFAFGVLLTYLGLTKKFIFNEPLDKTTNENNVKYLDDPTMRNDSVKEEDSMMNDENKDPETVTDELLEEIDEIESTDVEGAYDVRPLDEVAQ</sequence>
<dbReference type="EMBL" id="QZJF01000017">
    <property type="protein sequence ID" value="RJR27020.1"/>
    <property type="molecule type" value="Genomic_DNA"/>
</dbReference>
<reference evidence="3 4" key="1">
    <citation type="journal article" date="2017" name="ISME J.">
        <title>Energy and carbon metabolisms in a deep terrestrial subsurface fluid microbial community.</title>
        <authorList>
            <person name="Momper L."/>
            <person name="Jungbluth S.P."/>
            <person name="Lee M.D."/>
            <person name="Amend J.P."/>
        </authorList>
    </citation>
    <scope>NUCLEOTIDE SEQUENCE [LARGE SCALE GENOMIC DNA]</scope>
    <source>
        <strain evidence="3">SURF_46</strain>
    </source>
</reference>
<dbReference type="Proteomes" id="UP000265540">
    <property type="component" value="Unassembled WGS sequence"/>
</dbReference>
<comment type="caution">
    <text evidence="3">The sequence shown here is derived from an EMBL/GenBank/DDBJ whole genome shotgun (WGS) entry which is preliminary data.</text>
</comment>
<evidence type="ECO:0000313" key="3">
    <source>
        <dbReference type="EMBL" id="RJR27020.1"/>
    </source>
</evidence>
<protein>
    <submittedName>
        <fullName evidence="3">Uncharacterized protein</fullName>
    </submittedName>
</protein>
<organism evidence="3 4">
    <name type="scientific">candidate division WWE3 bacterium</name>
    <dbReference type="NCBI Taxonomy" id="2053526"/>
    <lineage>
        <taxon>Bacteria</taxon>
        <taxon>Katanobacteria</taxon>
    </lineage>
</organism>
<evidence type="ECO:0000256" key="1">
    <source>
        <dbReference type="SAM" id="MobiDB-lite"/>
    </source>
</evidence>
<name>A0A3A4ZK19_UNCKA</name>
<keyword evidence="2" id="KW-1133">Transmembrane helix</keyword>
<evidence type="ECO:0000256" key="2">
    <source>
        <dbReference type="SAM" id="Phobius"/>
    </source>
</evidence>
<keyword evidence="2" id="KW-0472">Membrane</keyword>
<dbReference type="AlphaFoldDB" id="A0A3A4ZK19"/>
<accession>A0A3A4ZK19</accession>
<feature type="transmembrane region" description="Helical" evidence="2">
    <location>
        <begin position="28"/>
        <end position="52"/>
    </location>
</feature>
<feature type="compositionally biased region" description="Basic and acidic residues" evidence="1">
    <location>
        <begin position="73"/>
        <end position="99"/>
    </location>
</feature>
<gene>
    <name evidence="3" type="ORF">C4561_04565</name>
</gene>
<feature type="region of interest" description="Disordered" evidence="1">
    <location>
        <begin position="67"/>
        <end position="101"/>
    </location>
</feature>
<keyword evidence="2" id="KW-0812">Transmembrane</keyword>